<dbReference type="EC" id="3.1.1.3" evidence="6"/>
<reference evidence="23 24" key="1">
    <citation type="journal article" date="2023" name="Elife">
        <title>Identification of key yeast species and microbe-microbe interactions impacting larval growth of Drosophila in the wild.</title>
        <authorList>
            <person name="Mure A."/>
            <person name="Sugiura Y."/>
            <person name="Maeda R."/>
            <person name="Honda K."/>
            <person name="Sakurai N."/>
            <person name="Takahashi Y."/>
            <person name="Watada M."/>
            <person name="Katoh T."/>
            <person name="Gotoh A."/>
            <person name="Gotoh Y."/>
            <person name="Taniguchi I."/>
            <person name="Nakamura K."/>
            <person name="Hayashi T."/>
            <person name="Katayama T."/>
            <person name="Uemura T."/>
            <person name="Hattori Y."/>
        </authorList>
    </citation>
    <scope>NUCLEOTIDE SEQUENCE [LARGE SCALE GENOMIC DNA]</scope>
    <source>
        <strain evidence="23 24">SC-9</strain>
    </source>
</reference>
<dbReference type="GO" id="GO:0034496">
    <property type="term" value="P:multivesicular body membrane disassembly"/>
    <property type="evidence" value="ECO:0007669"/>
    <property type="project" value="TreeGrafter"/>
</dbReference>
<dbReference type="AlphaFoldDB" id="A0AAV5QEW5"/>
<dbReference type="SUPFAM" id="SSF53474">
    <property type="entry name" value="alpha/beta-Hydrolases"/>
    <property type="match status" value="1"/>
</dbReference>
<evidence type="ECO:0000256" key="2">
    <source>
        <dbReference type="ARBA" id="ARBA00004270"/>
    </source>
</evidence>
<evidence type="ECO:0000313" key="23">
    <source>
        <dbReference type="EMBL" id="GMM33276.1"/>
    </source>
</evidence>
<evidence type="ECO:0000256" key="10">
    <source>
        <dbReference type="ARBA" id="ARBA00022753"/>
    </source>
</evidence>
<evidence type="ECO:0000256" key="13">
    <source>
        <dbReference type="ARBA" id="ARBA00022968"/>
    </source>
</evidence>
<evidence type="ECO:0000256" key="4">
    <source>
        <dbReference type="ARBA" id="ARBA00010701"/>
    </source>
</evidence>
<dbReference type="GO" id="GO:0034727">
    <property type="term" value="P:piecemeal microautophagy of the nucleus"/>
    <property type="evidence" value="ECO:0007669"/>
    <property type="project" value="TreeGrafter"/>
</dbReference>
<keyword evidence="15" id="KW-0072">Autophagy</keyword>
<evidence type="ECO:0000259" key="22">
    <source>
        <dbReference type="Pfam" id="PF01764"/>
    </source>
</evidence>
<feature type="domain" description="Fungal lipase-type" evidence="22">
    <location>
        <begin position="325"/>
        <end position="360"/>
    </location>
</feature>
<evidence type="ECO:0000256" key="21">
    <source>
        <dbReference type="SAM" id="SignalP"/>
    </source>
</evidence>
<dbReference type="RefSeq" id="XP_064850276.1">
    <property type="nucleotide sequence ID" value="XM_064994204.1"/>
</dbReference>
<evidence type="ECO:0000256" key="19">
    <source>
        <dbReference type="ARBA" id="ARBA00024663"/>
    </source>
</evidence>
<keyword evidence="9" id="KW-0812">Transmembrane</keyword>
<comment type="subcellular location">
    <subcellularLocation>
        <location evidence="3">Endosome</location>
        <location evidence="3">Multivesicular body membrane</location>
        <topology evidence="3">Single-pass type II membrane protein</topology>
    </subcellularLocation>
    <subcellularLocation>
        <location evidence="2">Prevacuolar compartment membrane</location>
        <topology evidence="2">Single-pass type II membrane protein</topology>
    </subcellularLocation>
</comment>
<dbReference type="InterPro" id="IPR002921">
    <property type="entry name" value="Fungal_lipase-type"/>
</dbReference>
<keyword evidence="10" id="KW-0967">Endosome</keyword>
<dbReference type="GO" id="GO:0004620">
    <property type="term" value="F:phospholipase activity"/>
    <property type="evidence" value="ECO:0007669"/>
    <property type="project" value="TreeGrafter"/>
</dbReference>
<gene>
    <name evidence="23" type="ORF">DASC09_006010</name>
</gene>
<feature type="chain" id="PRO_5043966485" description="Putative lipase ATG15" evidence="21">
    <location>
        <begin position="24"/>
        <end position="543"/>
    </location>
</feature>
<dbReference type="Gene3D" id="3.40.50.1820">
    <property type="entry name" value="alpha/beta hydrolase"/>
    <property type="match status" value="1"/>
</dbReference>
<dbReference type="Proteomes" id="UP001360560">
    <property type="component" value="Unassembled WGS sequence"/>
</dbReference>
<evidence type="ECO:0000256" key="1">
    <source>
        <dbReference type="ARBA" id="ARBA00001024"/>
    </source>
</evidence>
<evidence type="ECO:0000256" key="6">
    <source>
        <dbReference type="ARBA" id="ARBA00013279"/>
    </source>
</evidence>
<keyword evidence="14" id="KW-1133">Transmembrane helix</keyword>
<sequence>MSYGLPKTIALVALLFIISQVDNRLSSLLSGYQPHHSKANTENPDYSGAAATSSIPNQTFQIKHIYHHGAGEHYKVHRRLDITPDFISRHQLEAKRFSGSDLQQSSVPDSFQDVSPWTAKIPLNVDPAFPFRRLEDRSPDTIESYLKYIHSDIANINKVELEWIDEVSPVPNVTDKNTVLNLAIMASNAYVGLPGTGDWKDVGIPWHNESSYGWMSDGLRGHVFVNEDESIVVISIKGTSAAYVSKLDVDGAQIIESLEYNNDEVTTLDGSDTVNNDKINDNLLFSCCCARVSYLWTTVCDCYKSSYTCDQKCLEKELRRDDRYYQAVLDLYRNVTSHYPKANVWVTGHSLGGALSALLARTYGLPAVTFQAPGDLLATKRLHLPVPPGLPSDWEHVWHFGNTGDPIFMGVCNGASSTCSLGGYAMESQCHSGKTCIYDTVTDLGWSVSIYNHRIHAVIDDVIMKYNETAECRMPSPCQDCFNWKYVVDDSDDKYKTSTTKVPSSSKYKSCTTCSATSSSSVEHKCKKFNWLGKCVEWEDDLN</sequence>
<evidence type="ECO:0000256" key="7">
    <source>
        <dbReference type="ARBA" id="ARBA00018542"/>
    </source>
</evidence>
<evidence type="ECO:0000256" key="14">
    <source>
        <dbReference type="ARBA" id="ARBA00022989"/>
    </source>
</evidence>
<evidence type="ECO:0000256" key="18">
    <source>
        <dbReference type="ARBA" id="ARBA00023180"/>
    </source>
</evidence>
<proteinExistence type="inferred from homology"/>
<dbReference type="GO" id="GO:0004806">
    <property type="term" value="F:triacylglycerol lipase activity"/>
    <property type="evidence" value="ECO:0007669"/>
    <property type="project" value="UniProtKB-EC"/>
</dbReference>
<dbReference type="GO" id="GO:0006660">
    <property type="term" value="P:phosphatidylserine catabolic process"/>
    <property type="evidence" value="ECO:0007669"/>
    <property type="project" value="TreeGrafter"/>
</dbReference>
<keyword evidence="11" id="KW-0378">Hydrolase</keyword>
<keyword evidence="17" id="KW-0472">Membrane</keyword>
<comment type="catalytic activity">
    <reaction evidence="1">
        <text>a triacylglycerol + H2O = a diacylglycerol + a fatty acid + H(+)</text>
        <dbReference type="Rhea" id="RHEA:12044"/>
        <dbReference type="ChEBI" id="CHEBI:15377"/>
        <dbReference type="ChEBI" id="CHEBI:15378"/>
        <dbReference type="ChEBI" id="CHEBI:17855"/>
        <dbReference type="ChEBI" id="CHEBI:18035"/>
        <dbReference type="ChEBI" id="CHEBI:28868"/>
        <dbReference type="EC" id="3.1.1.3"/>
    </reaction>
</comment>
<comment type="subunit">
    <text evidence="5">Binds to both phosphatidylinositol (PI) and phosphatidylinositol 3,5-bisphosphate (PIP2).</text>
</comment>
<organism evidence="23 24">
    <name type="scientific">Saccharomycopsis crataegensis</name>
    <dbReference type="NCBI Taxonomy" id="43959"/>
    <lineage>
        <taxon>Eukaryota</taxon>
        <taxon>Fungi</taxon>
        <taxon>Dikarya</taxon>
        <taxon>Ascomycota</taxon>
        <taxon>Saccharomycotina</taxon>
        <taxon>Saccharomycetes</taxon>
        <taxon>Saccharomycopsidaceae</taxon>
        <taxon>Saccharomycopsis</taxon>
    </lineage>
</organism>
<evidence type="ECO:0000256" key="12">
    <source>
        <dbReference type="ARBA" id="ARBA00022963"/>
    </source>
</evidence>
<accession>A0AAV5QEW5</accession>
<comment type="caution">
    <text evidence="23">The sequence shown here is derived from an EMBL/GenBank/DDBJ whole genome shotgun (WGS) entry which is preliminary data.</text>
</comment>
<keyword evidence="16" id="KW-0443">Lipid metabolism</keyword>
<evidence type="ECO:0000256" key="15">
    <source>
        <dbReference type="ARBA" id="ARBA00023006"/>
    </source>
</evidence>
<comment type="function">
    <text evidence="19">Lipase which is essential for lysis of subvacuolar cytoplasm to vacuole targeted bodies and intravacuolar autophagic bodies. Involved in the lysis of intravacuolar multivesicular body (MVB) vesicles. The intravacuolar membrane disintegration by ATG15 is critical to life span extension.</text>
</comment>
<dbReference type="EMBL" id="BTFZ01000001">
    <property type="protein sequence ID" value="GMM33276.1"/>
    <property type="molecule type" value="Genomic_DNA"/>
</dbReference>
<name>A0AAV5QEW5_9ASCO</name>
<evidence type="ECO:0000256" key="20">
    <source>
        <dbReference type="ARBA" id="ARBA00029828"/>
    </source>
</evidence>
<dbReference type="PANTHER" id="PTHR47175">
    <property type="entry name" value="LIPASE ATG15-RELATED"/>
    <property type="match status" value="1"/>
</dbReference>
<comment type="similarity">
    <text evidence="4">Belongs to the AB hydrolase superfamily. Lipase family.</text>
</comment>
<keyword evidence="12" id="KW-0442">Lipid degradation</keyword>
<dbReference type="Pfam" id="PF01764">
    <property type="entry name" value="Lipase_3"/>
    <property type="match status" value="1"/>
</dbReference>
<dbReference type="GO" id="GO:0032585">
    <property type="term" value="C:multivesicular body membrane"/>
    <property type="evidence" value="ECO:0007669"/>
    <property type="project" value="UniProtKB-SubCell"/>
</dbReference>
<keyword evidence="18" id="KW-0325">Glycoprotein</keyword>
<dbReference type="PANTHER" id="PTHR47175:SF2">
    <property type="entry name" value="LIPASE ATG15-RELATED"/>
    <property type="match status" value="1"/>
</dbReference>
<keyword evidence="13" id="KW-0735">Signal-anchor</keyword>
<dbReference type="InterPro" id="IPR050805">
    <property type="entry name" value="ATG15_Lipase"/>
</dbReference>
<dbReference type="InterPro" id="IPR029058">
    <property type="entry name" value="AB_hydrolase_fold"/>
</dbReference>
<evidence type="ECO:0000313" key="24">
    <source>
        <dbReference type="Proteomes" id="UP001360560"/>
    </source>
</evidence>
<evidence type="ECO:0000256" key="9">
    <source>
        <dbReference type="ARBA" id="ARBA00022692"/>
    </source>
</evidence>
<dbReference type="GeneID" id="90071255"/>
<dbReference type="GO" id="GO:0005775">
    <property type="term" value="C:vacuolar lumen"/>
    <property type="evidence" value="ECO:0007669"/>
    <property type="project" value="TreeGrafter"/>
</dbReference>
<evidence type="ECO:0000256" key="5">
    <source>
        <dbReference type="ARBA" id="ARBA00011137"/>
    </source>
</evidence>
<feature type="signal peptide" evidence="21">
    <location>
        <begin position="1"/>
        <end position="23"/>
    </location>
</feature>
<protein>
    <recommendedName>
        <fullName evidence="7">Putative lipase ATG15</fullName>
        <ecNumber evidence="6">3.1.1.3</ecNumber>
    </recommendedName>
    <alternativeName>
        <fullName evidence="20">Autophagy-related protein 15</fullName>
    </alternativeName>
    <alternativeName>
        <fullName evidence="8">Putative lipase atg15</fullName>
    </alternativeName>
</protein>
<evidence type="ECO:0000256" key="8">
    <source>
        <dbReference type="ARBA" id="ARBA00019241"/>
    </source>
</evidence>
<evidence type="ECO:0000256" key="16">
    <source>
        <dbReference type="ARBA" id="ARBA00023098"/>
    </source>
</evidence>
<dbReference type="GO" id="GO:0046461">
    <property type="term" value="P:neutral lipid catabolic process"/>
    <property type="evidence" value="ECO:0007669"/>
    <property type="project" value="TreeGrafter"/>
</dbReference>
<evidence type="ECO:0000256" key="3">
    <source>
        <dbReference type="ARBA" id="ARBA00004343"/>
    </source>
</evidence>
<evidence type="ECO:0000256" key="11">
    <source>
        <dbReference type="ARBA" id="ARBA00022801"/>
    </source>
</evidence>
<evidence type="ECO:0000256" key="17">
    <source>
        <dbReference type="ARBA" id="ARBA00023136"/>
    </source>
</evidence>
<keyword evidence="21" id="KW-0732">Signal</keyword>
<keyword evidence="24" id="KW-1185">Reference proteome</keyword>